<dbReference type="EMBL" id="SGWW01000004">
    <property type="protein sequence ID" value="RZS55132.1"/>
    <property type="molecule type" value="Genomic_DNA"/>
</dbReference>
<sequence length="313" mass="35215">MSAVADADVPLTRPNARLASDAEVLDRVHRTLGPVDVVVEHWGRYRTSRVLHVVTRGGEQVVVKWHRDDAPYRRESGALQQYGMALGGDAPRIVTLDDGLRMLALSRLLGEPALGTPHETDPDIHYRLGELVRSLHDAEPPRRHDRFGRLIAAEFERWSIEAERVFGVGDDPADERAERLAAERHLARQYVAAALDLGVFDHVPAHRALRPEHWIIDPGGHVRLIDFSQAEHEPRIVDLLWLEYGPWRDAPWLKAAFLHGYGRTPTERDQAALDAVAATRGLELLVRGEQRRNAAEKRLGRAMLDHLLGATLF</sequence>
<proteinExistence type="predicted"/>
<dbReference type="Proteomes" id="UP000293519">
    <property type="component" value="Unassembled WGS sequence"/>
</dbReference>
<evidence type="ECO:0000313" key="2">
    <source>
        <dbReference type="Proteomes" id="UP000293519"/>
    </source>
</evidence>
<reference evidence="1 2" key="1">
    <citation type="journal article" date="2015" name="Stand. Genomic Sci.">
        <title>Genomic Encyclopedia of Bacterial and Archaeal Type Strains, Phase III: the genomes of soil and plant-associated and newly described type strains.</title>
        <authorList>
            <person name="Whitman W.B."/>
            <person name="Woyke T."/>
            <person name="Klenk H.P."/>
            <person name="Zhou Y."/>
            <person name="Lilburn T.G."/>
            <person name="Beck B.J."/>
            <person name="De Vos P."/>
            <person name="Vandamme P."/>
            <person name="Eisen J.A."/>
            <person name="Garrity G."/>
            <person name="Hugenholtz P."/>
            <person name="Kyrpides N.C."/>
        </authorList>
    </citation>
    <scope>NUCLEOTIDE SEQUENCE [LARGE SCALE GENOMIC DNA]</scope>
    <source>
        <strain evidence="1 2">CV2</strain>
    </source>
</reference>
<gene>
    <name evidence="1" type="ORF">EV141_2118</name>
</gene>
<organism evidence="1 2">
    <name type="scientific">Microcella putealis</name>
    <dbReference type="NCBI Taxonomy" id="337005"/>
    <lineage>
        <taxon>Bacteria</taxon>
        <taxon>Bacillati</taxon>
        <taxon>Actinomycetota</taxon>
        <taxon>Actinomycetes</taxon>
        <taxon>Micrococcales</taxon>
        <taxon>Microbacteriaceae</taxon>
        <taxon>Microcella</taxon>
    </lineage>
</organism>
<dbReference type="InterPro" id="IPR011009">
    <property type="entry name" value="Kinase-like_dom_sf"/>
</dbReference>
<comment type="caution">
    <text evidence="1">The sequence shown here is derived from an EMBL/GenBank/DDBJ whole genome shotgun (WGS) entry which is preliminary data.</text>
</comment>
<keyword evidence="2" id="KW-1185">Reference proteome</keyword>
<name>A0A4Q7LLR8_9MICO</name>
<dbReference type="SUPFAM" id="SSF56112">
    <property type="entry name" value="Protein kinase-like (PK-like)"/>
    <property type="match status" value="1"/>
</dbReference>
<dbReference type="RefSeq" id="WP_130485918.1">
    <property type="nucleotide sequence ID" value="NZ_SGWW01000004.1"/>
</dbReference>
<dbReference type="AlphaFoldDB" id="A0A4Q7LLR8"/>
<dbReference type="OrthoDB" id="21342at2"/>
<evidence type="ECO:0000313" key="1">
    <source>
        <dbReference type="EMBL" id="RZS55132.1"/>
    </source>
</evidence>
<protein>
    <recommendedName>
        <fullName evidence="3">Phosphotransferase family enzyme</fullName>
    </recommendedName>
</protein>
<accession>A0A4Q7LLR8</accession>
<evidence type="ECO:0008006" key="3">
    <source>
        <dbReference type="Google" id="ProtNLM"/>
    </source>
</evidence>